<feature type="transmembrane region" description="Helical" evidence="5">
    <location>
        <begin position="193"/>
        <end position="213"/>
    </location>
</feature>
<feature type="transmembrane region" description="Helical" evidence="5">
    <location>
        <begin position="122"/>
        <end position="139"/>
    </location>
</feature>
<evidence type="ECO:0000256" key="3">
    <source>
        <dbReference type="ARBA" id="ARBA00022989"/>
    </source>
</evidence>
<dbReference type="PANTHER" id="PTHR10361">
    <property type="entry name" value="SODIUM-BILE ACID COTRANSPORTER"/>
    <property type="match status" value="1"/>
</dbReference>
<comment type="subcellular location">
    <subcellularLocation>
        <location evidence="1">Membrane</location>
        <topology evidence="1">Multi-pass membrane protein</topology>
    </subcellularLocation>
</comment>
<name>A0ABN7TSX0_9BACL</name>
<feature type="transmembrane region" description="Helical" evidence="5">
    <location>
        <begin position="225"/>
        <end position="246"/>
    </location>
</feature>
<dbReference type="InterPro" id="IPR004710">
    <property type="entry name" value="Bilac:Na_transpt"/>
</dbReference>
<sequence>MRIATIIISRFMPVWIVVFAAAGVFYSERFESWSIATGPALGLVLFLMGLTMDRSRLGVLLKHPKMPLLGSLGKWLIGAAVSVAVGLLFFGFSEFYYGIVMAGIVPSGTSANLNALIGRGDLALSIAMSAFDTLIGPLLTPVLAKWLIGSAVHFEYWSFLWKMMKIVFVPLLSGIVLQRFFPQSGQAVKPYASILSALSLYVVVLGIAANGSGPLLEHASVLPKLFAAVSLQIVLQMVLGYGYAVWIGCGDAECRSMLFEVGICNTALSTVLANDAFGPLAGLASMANMVCNLTLGSLAAVILSSTPLRSSTVSSASA</sequence>
<dbReference type="EMBL" id="CAJVCE010000022">
    <property type="protein sequence ID" value="CAG7654449.1"/>
    <property type="molecule type" value="Genomic_DNA"/>
</dbReference>
<dbReference type="Proteomes" id="UP000730618">
    <property type="component" value="Unassembled WGS sequence"/>
</dbReference>
<accession>A0ABN7TSX0</accession>
<gene>
    <name evidence="6" type="primary">panS_2</name>
    <name evidence="6" type="ORF">PAECIP111802_05779</name>
</gene>
<feature type="transmembrane region" description="Helical" evidence="5">
    <location>
        <begin position="7"/>
        <end position="26"/>
    </location>
</feature>
<keyword evidence="7" id="KW-1185">Reference proteome</keyword>
<evidence type="ECO:0000256" key="4">
    <source>
        <dbReference type="ARBA" id="ARBA00023136"/>
    </source>
</evidence>
<evidence type="ECO:0000313" key="6">
    <source>
        <dbReference type="EMBL" id="CAG7654449.1"/>
    </source>
</evidence>
<evidence type="ECO:0000256" key="1">
    <source>
        <dbReference type="ARBA" id="ARBA00004141"/>
    </source>
</evidence>
<dbReference type="RefSeq" id="WP_218101983.1">
    <property type="nucleotide sequence ID" value="NZ_CAJVCE010000022.1"/>
</dbReference>
<evidence type="ECO:0000256" key="5">
    <source>
        <dbReference type="SAM" id="Phobius"/>
    </source>
</evidence>
<keyword evidence="3 5" id="KW-1133">Transmembrane helix</keyword>
<dbReference type="InterPro" id="IPR002657">
    <property type="entry name" value="BilAc:Na_symport/Acr3"/>
</dbReference>
<dbReference type="Pfam" id="PF01758">
    <property type="entry name" value="SBF"/>
    <property type="match status" value="1"/>
</dbReference>
<evidence type="ECO:0000256" key="2">
    <source>
        <dbReference type="ARBA" id="ARBA00022692"/>
    </source>
</evidence>
<dbReference type="PANTHER" id="PTHR10361:SF28">
    <property type="entry name" value="P3 PROTEIN-RELATED"/>
    <property type="match status" value="1"/>
</dbReference>
<evidence type="ECO:0000313" key="7">
    <source>
        <dbReference type="Proteomes" id="UP000730618"/>
    </source>
</evidence>
<protein>
    <submittedName>
        <fullName evidence="6">Pantothenates transporter PanS</fullName>
    </submittedName>
</protein>
<feature type="transmembrane region" description="Helical" evidence="5">
    <location>
        <begin position="96"/>
        <end position="115"/>
    </location>
</feature>
<keyword evidence="2 5" id="KW-0812">Transmembrane</keyword>
<organism evidence="6 7">
    <name type="scientific">Paenibacillus allorhizosphaerae</name>
    <dbReference type="NCBI Taxonomy" id="2849866"/>
    <lineage>
        <taxon>Bacteria</taxon>
        <taxon>Bacillati</taxon>
        <taxon>Bacillota</taxon>
        <taxon>Bacilli</taxon>
        <taxon>Bacillales</taxon>
        <taxon>Paenibacillaceae</taxon>
        <taxon>Paenibacillus</taxon>
    </lineage>
</organism>
<reference evidence="6 7" key="1">
    <citation type="submission" date="2021-06" db="EMBL/GenBank/DDBJ databases">
        <authorList>
            <person name="Criscuolo A."/>
        </authorList>
    </citation>
    <scope>NUCLEOTIDE SEQUENCE [LARGE SCALE GENOMIC DNA]</scope>
    <source>
        <strain evidence="7">CIP 111802</strain>
    </source>
</reference>
<feature type="transmembrane region" description="Helical" evidence="5">
    <location>
        <begin position="32"/>
        <end position="51"/>
    </location>
</feature>
<feature type="transmembrane region" description="Helical" evidence="5">
    <location>
        <begin position="72"/>
        <end position="90"/>
    </location>
</feature>
<comment type="caution">
    <text evidence="6">The sequence shown here is derived from an EMBL/GenBank/DDBJ whole genome shotgun (WGS) entry which is preliminary data.</text>
</comment>
<proteinExistence type="predicted"/>
<feature type="transmembrane region" description="Helical" evidence="5">
    <location>
        <begin position="159"/>
        <end position="181"/>
    </location>
</feature>
<keyword evidence="4 5" id="KW-0472">Membrane</keyword>